<sequence length="84" mass="9530">MHRIKLICLLPQYHQLRIAEWSTIVSQNKIALPANQQDSDPNFPLQAMAAQSLDDTQILSMSQSISWLSHGFDIKDNLIDALLK</sequence>
<dbReference type="Proteomes" id="UP000309997">
    <property type="component" value="Unassembled WGS sequence"/>
</dbReference>
<comment type="caution">
    <text evidence="1">The sequence shown here is derived from an EMBL/GenBank/DDBJ whole genome shotgun (WGS) entry which is preliminary data.</text>
</comment>
<keyword evidence="2" id="KW-1185">Reference proteome</keyword>
<evidence type="ECO:0000313" key="1">
    <source>
        <dbReference type="EMBL" id="KAL3599643.1"/>
    </source>
</evidence>
<organism evidence="1 2">
    <name type="scientific">Populus alba</name>
    <name type="common">White poplar</name>
    <dbReference type="NCBI Taxonomy" id="43335"/>
    <lineage>
        <taxon>Eukaryota</taxon>
        <taxon>Viridiplantae</taxon>
        <taxon>Streptophyta</taxon>
        <taxon>Embryophyta</taxon>
        <taxon>Tracheophyta</taxon>
        <taxon>Spermatophyta</taxon>
        <taxon>Magnoliopsida</taxon>
        <taxon>eudicotyledons</taxon>
        <taxon>Gunneridae</taxon>
        <taxon>Pentapetalae</taxon>
        <taxon>rosids</taxon>
        <taxon>fabids</taxon>
        <taxon>Malpighiales</taxon>
        <taxon>Salicaceae</taxon>
        <taxon>Saliceae</taxon>
        <taxon>Populus</taxon>
    </lineage>
</organism>
<name>A0ACC4CQZ6_POPAL</name>
<proteinExistence type="predicted"/>
<gene>
    <name evidence="1" type="ORF">D5086_007561</name>
</gene>
<reference evidence="1 2" key="1">
    <citation type="journal article" date="2024" name="Plant Biotechnol. J.">
        <title>Genome and CRISPR/Cas9 system of a widespread forest tree (Populus alba) in the world.</title>
        <authorList>
            <person name="Liu Y.J."/>
            <person name="Jiang P.F."/>
            <person name="Han X.M."/>
            <person name="Li X.Y."/>
            <person name="Wang H.M."/>
            <person name="Wang Y.J."/>
            <person name="Wang X.X."/>
            <person name="Zeng Q.Y."/>
        </authorList>
    </citation>
    <scope>NUCLEOTIDE SEQUENCE [LARGE SCALE GENOMIC DNA]</scope>
    <source>
        <strain evidence="2">cv. PAL-ZL1</strain>
    </source>
</reference>
<protein>
    <submittedName>
        <fullName evidence="1">Uncharacterized protein</fullName>
    </submittedName>
</protein>
<accession>A0ACC4CQZ6</accession>
<evidence type="ECO:0000313" key="2">
    <source>
        <dbReference type="Proteomes" id="UP000309997"/>
    </source>
</evidence>
<dbReference type="EMBL" id="RCHU02000003">
    <property type="protein sequence ID" value="KAL3599643.1"/>
    <property type="molecule type" value="Genomic_DNA"/>
</dbReference>